<feature type="transmembrane region" description="Helical" evidence="1">
    <location>
        <begin position="62"/>
        <end position="80"/>
    </location>
</feature>
<dbReference type="EMBL" id="FMXN01000001">
    <property type="protein sequence ID" value="SDB02503.1"/>
    <property type="molecule type" value="Genomic_DNA"/>
</dbReference>
<dbReference type="InterPro" id="IPR019629">
    <property type="entry name" value="Uncharacterised_HI1736/YgjV"/>
</dbReference>
<dbReference type="STRING" id="1159017.SAMN02927930_00083"/>
<reference evidence="3" key="1">
    <citation type="submission" date="2016-10" db="EMBL/GenBank/DDBJ databases">
        <authorList>
            <person name="Varghese N."/>
            <person name="Submissions S."/>
        </authorList>
    </citation>
    <scope>NUCLEOTIDE SEQUENCE [LARGE SCALE GENOMIC DNA]</scope>
    <source>
        <strain evidence="3">CGMCC 1.10824</strain>
    </source>
</reference>
<keyword evidence="1" id="KW-1133">Transmembrane helix</keyword>
<dbReference type="Pfam" id="PF10688">
    <property type="entry name" value="Imp-YgjV"/>
    <property type="match status" value="1"/>
</dbReference>
<keyword evidence="1" id="KW-0812">Transmembrane</keyword>
<evidence type="ECO:0000313" key="3">
    <source>
        <dbReference type="Proteomes" id="UP000199626"/>
    </source>
</evidence>
<proteinExistence type="predicted"/>
<protein>
    <submittedName>
        <fullName evidence="2">Inner membrane protein</fullName>
    </submittedName>
</protein>
<organism evidence="2 3">
    <name type="scientific">Pseudidiomarina indica</name>
    <dbReference type="NCBI Taxonomy" id="1159017"/>
    <lineage>
        <taxon>Bacteria</taxon>
        <taxon>Pseudomonadati</taxon>
        <taxon>Pseudomonadota</taxon>
        <taxon>Gammaproteobacteria</taxon>
        <taxon>Alteromonadales</taxon>
        <taxon>Idiomarinaceae</taxon>
        <taxon>Pseudidiomarina</taxon>
    </lineage>
</organism>
<dbReference type="AlphaFoldDB" id="A0A1G6A3D0"/>
<dbReference type="Proteomes" id="UP000199626">
    <property type="component" value="Unassembled WGS sequence"/>
</dbReference>
<feature type="transmembrane region" description="Helical" evidence="1">
    <location>
        <begin position="6"/>
        <end position="27"/>
    </location>
</feature>
<keyword evidence="1" id="KW-0472">Membrane</keyword>
<keyword evidence="3" id="KW-1185">Reference proteome</keyword>
<sequence>MALAALSIHFLLMGAIAGCVVTAIAVARNFIAIRWRGSIVLWTFVAINLGFLAWEITTPATWIALFFAYSSSLIFTVGAIRLNDAQQIRRWFLLAELLGLCYAIYVGSVSGTVFNLFNLTSIILKLLQDRRG</sequence>
<name>A0A1G6A3D0_9GAMM</name>
<accession>A0A1G6A3D0</accession>
<feature type="transmembrane region" description="Helical" evidence="1">
    <location>
        <begin position="92"/>
        <end position="117"/>
    </location>
</feature>
<gene>
    <name evidence="2" type="ORF">SAMN02927930_00083</name>
</gene>
<evidence type="ECO:0000313" key="2">
    <source>
        <dbReference type="EMBL" id="SDB02503.1"/>
    </source>
</evidence>
<feature type="transmembrane region" description="Helical" evidence="1">
    <location>
        <begin position="39"/>
        <end position="56"/>
    </location>
</feature>
<evidence type="ECO:0000256" key="1">
    <source>
        <dbReference type="SAM" id="Phobius"/>
    </source>
</evidence>